<keyword evidence="1" id="KW-0472">Membrane</keyword>
<keyword evidence="1" id="KW-0812">Transmembrane</keyword>
<accession>A0ABU4KE63</accession>
<comment type="caution">
    <text evidence="2">The sequence shown here is derived from an EMBL/GenBank/DDBJ whole genome shotgun (WGS) entry which is preliminary data.</text>
</comment>
<feature type="transmembrane region" description="Helical" evidence="1">
    <location>
        <begin position="65"/>
        <end position="86"/>
    </location>
</feature>
<name>A0ABU4KE63_9ACTN</name>
<keyword evidence="3" id="KW-1185">Reference proteome</keyword>
<keyword evidence="1" id="KW-1133">Transmembrane helix</keyword>
<organism evidence="2 3">
    <name type="scientific">Streptomyces roseolus</name>
    <dbReference type="NCBI Taxonomy" id="67358"/>
    <lineage>
        <taxon>Bacteria</taxon>
        <taxon>Bacillati</taxon>
        <taxon>Actinomycetota</taxon>
        <taxon>Actinomycetes</taxon>
        <taxon>Kitasatosporales</taxon>
        <taxon>Streptomycetaceae</taxon>
        <taxon>Streptomyces</taxon>
    </lineage>
</organism>
<sequence length="87" mass="8981">MIAGIGLCAFGVFGLVWGAMLAFNLRGTADRLAARAKEMRMLTRARTGDLGLAGPSSPGAGYFRLRGAVLLVGSPALVLVGIVVTFD</sequence>
<evidence type="ECO:0000313" key="2">
    <source>
        <dbReference type="EMBL" id="MDX2295630.1"/>
    </source>
</evidence>
<dbReference type="Proteomes" id="UP001278571">
    <property type="component" value="Unassembled WGS sequence"/>
</dbReference>
<evidence type="ECO:0000313" key="3">
    <source>
        <dbReference type="Proteomes" id="UP001278571"/>
    </source>
</evidence>
<protein>
    <submittedName>
        <fullName evidence="2">Uncharacterized protein</fullName>
    </submittedName>
</protein>
<gene>
    <name evidence="2" type="ORF">R2363_26095</name>
</gene>
<reference evidence="2 3" key="1">
    <citation type="submission" date="2023-10" db="EMBL/GenBank/DDBJ databases">
        <authorList>
            <person name="Wang X.X."/>
        </authorList>
    </citation>
    <scope>NUCLEOTIDE SEQUENCE [LARGE SCALE GENOMIC DNA]</scope>
    <source>
        <strain evidence="2 3">NBRC 12816</strain>
    </source>
</reference>
<proteinExistence type="predicted"/>
<dbReference type="EMBL" id="JAWJZF010000448">
    <property type="protein sequence ID" value="MDX2295630.1"/>
    <property type="molecule type" value="Genomic_DNA"/>
</dbReference>
<evidence type="ECO:0000256" key="1">
    <source>
        <dbReference type="SAM" id="Phobius"/>
    </source>
</evidence>
<dbReference type="RefSeq" id="WP_319011828.1">
    <property type="nucleotide sequence ID" value="NZ_JAWJZF010000448.1"/>
</dbReference>